<reference evidence="1 2" key="1">
    <citation type="journal article" date="2023" name="Life. Sci Alliance">
        <title>Evolutionary insights into 3D genome organization and epigenetic landscape of Vigna mungo.</title>
        <authorList>
            <person name="Junaid A."/>
            <person name="Singh B."/>
            <person name="Bhatia S."/>
        </authorList>
    </citation>
    <scope>NUCLEOTIDE SEQUENCE [LARGE SCALE GENOMIC DNA]</scope>
    <source>
        <strain evidence="1">Urdbean</strain>
    </source>
</reference>
<dbReference type="EMBL" id="CP144692">
    <property type="protein sequence ID" value="WVY98961.1"/>
    <property type="molecule type" value="Genomic_DNA"/>
</dbReference>
<keyword evidence="2" id="KW-1185">Reference proteome</keyword>
<dbReference type="Proteomes" id="UP001374535">
    <property type="component" value="Chromosome 9"/>
</dbReference>
<proteinExistence type="predicted"/>
<organism evidence="1 2">
    <name type="scientific">Vigna mungo</name>
    <name type="common">Black gram</name>
    <name type="synonym">Phaseolus mungo</name>
    <dbReference type="NCBI Taxonomy" id="3915"/>
    <lineage>
        <taxon>Eukaryota</taxon>
        <taxon>Viridiplantae</taxon>
        <taxon>Streptophyta</taxon>
        <taxon>Embryophyta</taxon>
        <taxon>Tracheophyta</taxon>
        <taxon>Spermatophyta</taxon>
        <taxon>Magnoliopsida</taxon>
        <taxon>eudicotyledons</taxon>
        <taxon>Gunneridae</taxon>
        <taxon>Pentapetalae</taxon>
        <taxon>rosids</taxon>
        <taxon>fabids</taxon>
        <taxon>Fabales</taxon>
        <taxon>Fabaceae</taxon>
        <taxon>Papilionoideae</taxon>
        <taxon>50 kb inversion clade</taxon>
        <taxon>NPAAA clade</taxon>
        <taxon>indigoferoid/millettioid clade</taxon>
        <taxon>Phaseoleae</taxon>
        <taxon>Vigna</taxon>
    </lineage>
</organism>
<dbReference type="AlphaFoldDB" id="A0AAQ3MXK1"/>
<name>A0AAQ3MXK1_VIGMU</name>
<protein>
    <submittedName>
        <fullName evidence="1">Uncharacterized protein</fullName>
    </submittedName>
</protein>
<gene>
    <name evidence="1" type="ORF">V8G54_031112</name>
</gene>
<evidence type="ECO:0000313" key="1">
    <source>
        <dbReference type="EMBL" id="WVY98961.1"/>
    </source>
</evidence>
<sequence length="156" mass="16909">MSIFRANLLSITRTMARTTTILRTCPPSFFRTMRRRNAMVSSPSLFVIRTAAGVPNRIRTLPFSSIWTGASTFICRASWLPSRGASATASVTAIVRTSPLSLIWTGPTTVIGTTSFSPIRTKGSSSITASITLTITASLRAISISPIIIIFYSKFN</sequence>
<accession>A0AAQ3MXK1</accession>
<evidence type="ECO:0000313" key="2">
    <source>
        <dbReference type="Proteomes" id="UP001374535"/>
    </source>
</evidence>